<dbReference type="CDD" id="cd02440">
    <property type="entry name" value="AdoMet_MTases"/>
    <property type="match status" value="1"/>
</dbReference>
<dbReference type="KEGG" id="ddu:GF1_26830"/>
<dbReference type="SUPFAM" id="SSF53335">
    <property type="entry name" value="S-adenosyl-L-methionine-dependent methyltransferases"/>
    <property type="match status" value="1"/>
</dbReference>
<dbReference type="RefSeq" id="WP_267927044.1">
    <property type="nucleotide sequence ID" value="NZ_AP024233.1"/>
</dbReference>
<dbReference type="PANTHER" id="PTHR42912">
    <property type="entry name" value="METHYLTRANSFERASE"/>
    <property type="match status" value="1"/>
</dbReference>
<feature type="domain" description="Methyltransferase type 11" evidence="1">
    <location>
        <begin position="48"/>
        <end position="133"/>
    </location>
</feature>
<dbReference type="AlphaFoldDB" id="A0A915U428"/>
<reference evidence="2" key="1">
    <citation type="submission" date="2020-12" db="EMBL/GenBank/DDBJ databases">
        <title>Desulfobium dissulfuricans gen. nov., sp. nov., a novel mesophilic, sulfate-reducing bacterium isolated from a deep-sea hydrothermal vent.</title>
        <authorList>
            <person name="Hashimoto Y."/>
            <person name="Tame A."/>
            <person name="Sawayama S."/>
            <person name="Miyazaki J."/>
            <person name="Takai K."/>
            <person name="Nakagawa S."/>
        </authorList>
    </citation>
    <scope>NUCLEOTIDE SEQUENCE</scope>
    <source>
        <strain evidence="2">GF1</strain>
    </source>
</reference>
<dbReference type="GO" id="GO:0008757">
    <property type="term" value="F:S-adenosylmethionine-dependent methyltransferase activity"/>
    <property type="evidence" value="ECO:0007669"/>
    <property type="project" value="InterPro"/>
</dbReference>
<dbReference type="InterPro" id="IPR013216">
    <property type="entry name" value="Methyltransf_11"/>
</dbReference>
<dbReference type="EMBL" id="AP024233">
    <property type="protein sequence ID" value="BCO10307.1"/>
    <property type="molecule type" value="Genomic_DNA"/>
</dbReference>
<gene>
    <name evidence="2" type="ORF">GF1_26830</name>
</gene>
<sequence>MTTKRNPAATVFHERAREYDSWFEDSLLFDIELAAIRQALDGCRAPRLEIGCGPGRFARALGVQFGIDPAEAALQLASRRGILTAAGTGEQLPIRSGSMATVLVLFTLCFVQDREQVLRECHRVLRPDGRLVLGIIPASSPWGKLLADKGARDHPYYRYARFLELDEVDTLLRKTDFTPAGTISTLFQSPENLEELEKPRSGADRRAGFCAITACRTGRQPS</sequence>
<accession>A0A915U428</accession>
<evidence type="ECO:0000313" key="2">
    <source>
        <dbReference type="EMBL" id="BCO10307.1"/>
    </source>
</evidence>
<evidence type="ECO:0000259" key="1">
    <source>
        <dbReference type="Pfam" id="PF08241"/>
    </source>
</evidence>
<keyword evidence="3" id="KW-1185">Reference proteome</keyword>
<dbReference type="InterPro" id="IPR029063">
    <property type="entry name" value="SAM-dependent_MTases_sf"/>
</dbReference>
<dbReference type="InterPro" id="IPR050508">
    <property type="entry name" value="Methyltransf_Superfamily"/>
</dbReference>
<name>A0A915U428_9BACT</name>
<dbReference type="PANTHER" id="PTHR42912:SF80">
    <property type="entry name" value="METHYLTRANSFERASE DOMAIN-CONTAINING PROTEIN"/>
    <property type="match status" value="1"/>
</dbReference>
<proteinExistence type="predicted"/>
<evidence type="ECO:0000313" key="3">
    <source>
        <dbReference type="Proteomes" id="UP001063350"/>
    </source>
</evidence>
<dbReference type="Proteomes" id="UP001063350">
    <property type="component" value="Chromosome"/>
</dbReference>
<protein>
    <recommendedName>
        <fullName evidence="1">Methyltransferase type 11 domain-containing protein</fullName>
    </recommendedName>
</protein>
<organism evidence="2 3">
    <name type="scientific">Desulfolithobacter dissulfuricans</name>
    <dbReference type="NCBI Taxonomy" id="2795293"/>
    <lineage>
        <taxon>Bacteria</taxon>
        <taxon>Pseudomonadati</taxon>
        <taxon>Thermodesulfobacteriota</taxon>
        <taxon>Desulfobulbia</taxon>
        <taxon>Desulfobulbales</taxon>
        <taxon>Desulfobulbaceae</taxon>
        <taxon>Desulfolithobacter</taxon>
    </lineage>
</organism>
<dbReference type="Gene3D" id="3.40.50.150">
    <property type="entry name" value="Vaccinia Virus protein VP39"/>
    <property type="match status" value="1"/>
</dbReference>
<dbReference type="Pfam" id="PF08241">
    <property type="entry name" value="Methyltransf_11"/>
    <property type="match status" value="1"/>
</dbReference>